<accession>A0A6H5IDZ8</accession>
<keyword evidence="9" id="KW-1185">Reference proteome</keyword>
<dbReference type="Pfam" id="PF00069">
    <property type="entry name" value="Pkinase"/>
    <property type="match status" value="1"/>
</dbReference>
<dbReference type="AlphaFoldDB" id="A0A6H5IDZ8"/>
<sequence length="419" mass="48046">MNNFIEINELGKGKFGTVKAMLDPKSGEKFAIKCIRIDPGNPDDRNTITSTREIEALKTIKHDNVVEFVDSWIEDDSSAQKKSKILCIRMELCGSIDLYDWLDQINQRKYSDVLEWFQQVLNAMNYVHSNGWFHRDIKLKQLLVLTSSTDARKIVEILLRHGADPNTQDVEKSTPLHALARLCLCECTNSSRFCDYRRPVDKIVQMLVDHGAIMETRNRDGNSPLDLAVSRFDVQLVKSLLEHGASLDSLNEDKMFSAEFTSIELKNYPLTLNIIEMVQLLKSAEYQMSLHTRFKMIKCFEAVRGDDTDHLMPEYTKPEYIGTIRPMRSNGVRTEPETQMKIVCRVARIPYIGAAATAARASYISFSVCNRVRVYAAVSKCLHSFFLSTLAEQQSRPRRVYSKVRKDRRSFGSFLFTKN</sequence>
<dbReference type="Proteomes" id="UP000479190">
    <property type="component" value="Unassembled WGS sequence"/>
</dbReference>
<dbReference type="EMBL" id="CADCXV010000814">
    <property type="protein sequence ID" value="CAB0036276.1"/>
    <property type="molecule type" value="Genomic_DNA"/>
</dbReference>
<protein>
    <recommendedName>
        <fullName evidence="7">Protein kinase domain-containing protein</fullName>
    </recommendedName>
</protein>
<evidence type="ECO:0000256" key="4">
    <source>
        <dbReference type="ARBA" id="ARBA00022840"/>
    </source>
</evidence>
<dbReference type="Gene3D" id="1.10.510.10">
    <property type="entry name" value="Transferase(Phosphotransferase) domain 1"/>
    <property type="match status" value="1"/>
</dbReference>
<feature type="repeat" description="ANK" evidence="5">
    <location>
        <begin position="220"/>
        <end position="252"/>
    </location>
</feature>
<dbReference type="SMART" id="SM00248">
    <property type="entry name" value="ANK"/>
    <property type="match status" value="3"/>
</dbReference>
<dbReference type="PROSITE" id="PS50011">
    <property type="entry name" value="PROTEIN_KINASE_DOM"/>
    <property type="match status" value="1"/>
</dbReference>
<dbReference type="GO" id="GO:0005524">
    <property type="term" value="F:ATP binding"/>
    <property type="evidence" value="ECO:0007669"/>
    <property type="project" value="UniProtKB-UniRule"/>
</dbReference>
<dbReference type="GO" id="GO:0004672">
    <property type="term" value="F:protein kinase activity"/>
    <property type="evidence" value="ECO:0007669"/>
    <property type="project" value="InterPro"/>
</dbReference>
<dbReference type="Gene3D" id="1.25.40.20">
    <property type="entry name" value="Ankyrin repeat-containing domain"/>
    <property type="match status" value="1"/>
</dbReference>
<evidence type="ECO:0000259" key="7">
    <source>
        <dbReference type="PROSITE" id="PS50011"/>
    </source>
</evidence>
<name>A0A6H5IDZ8_9HYME</name>
<dbReference type="GO" id="GO:0005634">
    <property type="term" value="C:nucleus"/>
    <property type="evidence" value="ECO:0007669"/>
    <property type="project" value="TreeGrafter"/>
</dbReference>
<proteinExistence type="predicted"/>
<dbReference type="PROSITE" id="PS50088">
    <property type="entry name" value="ANK_REPEAT"/>
    <property type="match status" value="1"/>
</dbReference>
<evidence type="ECO:0000256" key="2">
    <source>
        <dbReference type="ARBA" id="ARBA00022741"/>
    </source>
</evidence>
<dbReference type="InterPro" id="IPR000719">
    <property type="entry name" value="Prot_kinase_dom"/>
</dbReference>
<keyword evidence="5" id="KW-0040">ANK repeat</keyword>
<dbReference type="CDD" id="cd00180">
    <property type="entry name" value="PKc"/>
    <property type="match status" value="1"/>
</dbReference>
<dbReference type="SUPFAM" id="SSF48403">
    <property type="entry name" value="Ankyrin repeat"/>
    <property type="match status" value="1"/>
</dbReference>
<dbReference type="OrthoDB" id="3246549at2759"/>
<dbReference type="PROSITE" id="PS00107">
    <property type="entry name" value="PROTEIN_KINASE_ATP"/>
    <property type="match status" value="1"/>
</dbReference>
<dbReference type="InterPro" id="IPR017441">
    <property type="entry name" value="Protein_kinase_ATP_BS"/>
</dbReference>
<keyword evidence="4 6" id="KW-0067">ATP-binding</keyword>
<dbReference type="InterPro" id="IPR011009">
    <property type="entry name" value="Kinase-like_dom_sf"/>
</dbReference>
<keyword evidence="3" id="KW-0418">Kinase</keyword>
<dbReference type="PROSITE" id="PS50297">
    <property type="entry name" value="ANK_REP_REGION"/>
    <property type="match status" value="1"/>
</dbReference>
<evidence type="ECO:0000313" key="9">
    <source>
        <dbReference type="Proteomes" id="UP000479190"/>
    </source>
</evidence>
<dbReference type="Pfam" id="PF12796">
    <property type="entry name" value="Ank_2"/>
    <property type="match status" value="1"/>
</dbReference>
<feature type="binding site" evidence="6">
    <location>
        <position position="33"/>
    </location>
    <ligand>
        <name>ATP</name>
        <dbReference type="ChEBI" id="CHEBI:30616"/>
    </ligand>
</feature>
<evidence type="ECO:0000256" key="5">
    <source>
        <dbReference type="PROSITE-ProRule" id="PRU00023"/>
    </source>
</evidence>
<evidence type="ECO:0000256" key="1">
    <source>
        <dbReference type="ARBA" id="ARBA00022679"/>
    </source>
</evidence>
<feature type="domain" description="Protein kinase" evidence="7">
    <location>
        <begin position="4"/>
        <end position="386"/>
    </location>
</feature>
<evidence type="ECO:0000256" key="3">
    <source>
        <dbReference type="ARBA" id="ARBA00022777"/>
    </source>
</evidence>
<dbReference type="PANTHER" id="PTHR11042">
    <property type="entry name" value="EUKARYOTIC TRANSLATION INITIATION FACTOR 2-ALPHA KINASE EIF2-ALPHA KINASE -RELATED"/>
    <property type="match status" value="1"/>
</dbReference>
<evidence type="ECO:0000313" key="8">
    <source>
        <dbReference type="EMBL" id="CAB0036276.1"/>
    </source>
</evidence>
<organism evidence="8 9">
    <name type="scientific">Trichogramma brassicae</name>
    <dbReference type="NCBI Taxonomy" id="86971"/>
    <lineage>
        <taxon>Eukaryota</taxon>
        <taxon>Metazoa</taxon>
        <taxon>Ecdysozoa</taxon>
        <taxon>Arthropoda</taxon>
        <taxon>Hexapoda</taxon>
        <taxon>Insecta</taxon>
        <taxon>Pterygota</taxon>
        <taxon>Neoptera</taxon>
        <taxon>Endopterygota</taxon>
        <taxon>Hymenoptera</taxon>
        <taxon>Apocrita</taxon>
        <taxon>Proctotrupomorpha</taxon>
        <taxon>Chalcidoidea</taxon>
        <taxon>Trichogrammatidae</taxon>
        <taxon>Trichogramma</taxon>
    </lineage>
</organism>
<dbReference type="InterPro" id="IPR050339">
    <property type="entry name" value="CC_SR_Kinase"/>
</dbReference>
<dbReference type="InterPro" id="IPR002110">
    <property type="entry name" value="Ankyrin_rpt"/>
</dbReference>
<keyword evidence="1" id="KW-0808">Transferase</keyword>
<dbReference type="SUPFAM" id="SSF56112">
    <property type="entry name" value="Protein kinase-like (PK-like)"/>
    <property type="match status" value="1"/>
</dbReference>
<reference evidence="8 9" key="1">
    <citation type="submission" date="2020-02" db="EMBL/GenBank/DDBJ databases">
        <authorList>
            <person name="Ferguson B K."/>
        </authorList>
    </citation>
    <scope>NUCLEOTIDE SEQUENCE [LARGE SCALE GENOMIC DNA]</scope>
</reference>
<dbReference type="InterPro" id="IPR036770">
    <property type="entry name" value="Ankyrin_rpt-contain_sf"/>
</dbReference>
<evidence type="ECO:0000256" key="6">
    <source>
        <dbReference type="PROSITE-ProRule" id="PRU10141"/>
    </source>
</evidence>
<keyword evidence="2 6" id="KW-0547">Nucleotide-binding</keyword>
<gene>
    <name evidence="8" type="ORF">TBRA_LOCUS8151</name>
</gene>
<dbReference type="GO" id="GO:0005737">
    <property type="term" value="C:cytoplasm"/>
    <property type="evidence" value="ECO:0007669"/>
    <property type="project" value="TreeGrafter"/>
</dbReference>